<gene>
    <name evidence="4" type="ORF">FEV09_12320</name>
</gene>
<dbReference type="NCBIfam" id="TIGR01901">
    <property type="entry name" value="adhes_NPXG"/>
    <property type="match status" value="1"/>
</dbReference>
<evidence type="ECO:0000259" key="3">
    <source>
        <dbReference type="SMART" id="SM00912"/>
    </source>
</evidence>
<feature type="compositionally biased region" description="Polar residues" evidence="1">
    <location>
        <begin position="799"/>
        <end position="815"/>
    </location>
</feature>
<protein>
    <submittedName>
        <fullName evidence="4">Filamentous hemagglutinin N-terminal domain-containing protein</fullName>
    </submittedName>
</protein>
<feature type="chain" id="PRO_5040741515" evidence="2">
    <location>
        <begin position="33"/>
        <end position="822"/>
    </location>
</feature>
<dbReference type="Proteomes" id="UP001152872">
    <property type="component" value="Unassembled WGS sequence"/>
</dbReference>
<organism evidence="4 5">
    <name type="scientific">Pseudanabaena catenata USMAC16</name>
    <dbReference type="NCBI Taxonomy" id="1855837"/>
    <lineage>
        <taxon>Bacteria</taxon>
        <taxon>Bacillati</taxon>
        <taxon>Cyanobacteriota</taxon>
        <taxon>Cyanophyceae</taxon>
        <taxon>Pseudanabaenales</taxon>
        <taxon>Pseudanabaenaceae</taxon>
        <taxon>Pseudanabaena</taxon>
    </lineage>
</organism>
<dbReference type="RefSeq" id="WP_009627467.1">
    <property type="nucleotide sequence ID" value="NZ_VBTY01000095.1"/>
</dbReference>
<dbReference type="Gene3D" id="2.160.20.10">
    <property type="entry name" value="Single-stranded right-handed beta-helix, Pectin lyase-like"/>
    <property type="match status" value="1"/>
</dbReference>
<feature type="signal peptide" evidence="2">
    <location>
        <begin position="1"/>
        <end position="32"/>
    </location>
</feature>
<proteinExistence type="predicted"/>
<dbReference type="Pfam" id="PF05860">
    <property type="entry name" value="TPS"/>
    <property type="match status" value="1"/>
</dbReference>
<dbReference type="InterPro" id="IPR008638">
    <property type="entry name" value="FhaB/CdiA-like_TPS"/>
</dbReference>
<evidence type="ECO:0000256" key="1">
    <source>
        <dbReference type="SAM" id="MobiDB-lite"/>
    </source>
</evidence>
<evidence type="ECO:0000256" key="2">
    <source>
        <dbReference type="SAM" id="SignalP"/>
    </source>
</evidence>
<dbReference type="SUPFAM" id="SSF51126">
    <property type="entry name" value="Pectin lyase-like"/>
    <property type="match status" value="1"/>
</dbReference>
<sequence>MFVVKSNFMQVKQIAIALFFAQPLVMGGGAFAQSIAPTQGNGNLGTIVTPDIKNAQQLNITGGTQAAANLYHSFQKFGLSQGEIANFVANPSIQNILARVAGGNPSVINGLIQVGGNANLYLLNPAGIIFGSGASLNVPASFTATTANGIQLSNGWFGMNTGIDAIKQLTGNPQAFGLANSVSGLPQNNPPAAIVNAGNLSVKEGQSITLVGGLVINTGTIASPSGKITIAAVPNGKYVKITPEGSLLSLELPIATQTELSTSPMLAKDLPNLLTGSAYLRQITKLDIDGSGNLLVSGSAIPNRAGMAVASGKLDVSSTTAKGGEINVLGDRVGLVSAKLDASGAFGGGNVLVGGDLQGKGIVPNSQYTFVTQDSTIHADATNQGNGGKVILWSDRTTAYLGSIWARGGKITGNGGFVEVSGKENLIFQGKVDTTAFHGTVGKLLLDPNNITISSNPSDPLVATQLNSQIIAFADFAGTDININDADLRGISGDVILQAANNIILDSTASLFNAAANSITFQANNNIFINVPVGGFSLGSPLTALSFIAGNNINVDTSAIDTNAFSSSFLFGVKTSPTLSLTAQNGSINISGNFMIRNNPTSGGITLNLNAPNGSVLVDNGFLRVGQVNGATDSIVNITAGRFRVTGTPINGSAGFIAQDAKYSIYTFAANAGTASQGNVSLQFGNQAPIISGNGGNNLINIHLLSDTSFVVGKTPTTSGVDGQIGIGISSIPPQVLTLLSDRDFGSNVNLIGDNATASTLNSNAIAAARTAELQANTGDVKKCEPVKNKKPILTLTASLPSNDATRSAQNSNPNNLPPCQE</sequence>
<dbReference type="SMART" id="SM00912">
    <property type="entry name" value="Haemagg_act"/>
    <property type="match status" value="1"/>
</dbReference>
<reference evidence="4" key="1">
    <citation type="submission" date="2019-05" db="EMBL/GenBank/DDBJ databases">
        <title>Whole genome sequencing of Pseudanabaena catenata USMAC16.</title>
        <authorList>
            <person name="Khan Z."/>
            <person name="Omar W.M."/>
            <person name="Convey P."/>
            <person name="Merican F."/>
            <person name="Najimudin N."/>
        </authorList>
    </citation>
    <scope>NUCLEOTIDE SEQUENCE</scope>
    <source>
        <strain evidence="4">USMAC16</strain>
    </source>
</reference>
<accession>A0A9X4RI93</accession>
<feature type="domain" description="Filamentous haemagglutinin FhaB/tRNA nuclease CdiA-like TPS" evidence="3">
    <location>
        <begin position="40"/>
        <end position="153"/>
    </location>
</feature>
<dbReference type="EMBL" id="VBTY01000095">
    <property type="protein sequence ID" value="MDG3495346.1"/>
    <property type="molecule type" value="Genomic_DNA"/>
</dbReference>
<evidence type="ECO:0000313" key="5">
    <source>
        <dbReference type="Proteomes" id="UP001152872"/>
    </source>
</evidence>
<dbReference type="InterPro" id="IPR011050">
    <property type="entry name" value="Pectin_lyase_fold/virulence"/>
</dbReference>
<dbReference type="AlphaFoldDB" id="A0A9X4RI93"/>
<dbReference type="InterPro" id="IPR012334">
    <property type="entry name" value="Pectin_lyas_fold"/>
</dbReference>
<keyword evidence="5" id="KW-1185">Reference proteome</keyword>
<comment type="caution">
    <text evidence="4">The sequence shown here is derived from an EMBL/GenBank/DDBJ whole genome shotgun (WGS) entry which is preliminary data.</text>
</comment>
<name>A0A9X4RI93_9CYAN</name>
<feature type="region of interest" description="Disordered" evidence="1">
    <location>
        <begin position="799"/>
        <end position="822"/>
    </location>
</feature>
<keyword evidence="2" id="KW-0732">Signal</keyword>
<evidence type="ECO:0000313" key="4">
    <source>
        <dbReference type="EMBL" id="MDG3495346.1"/>
    </source>
</evidence>